<gene>
    <name evidence="1" type="ORF">QFZ36_000145</name>
</gene>
<evidence type="ECO:0000313" key="2">
    <source>
        <dbReference type="Proteomes" id="UP001236806"/>
    </source>
</evidence>
<sequence length="59" mass="6599">MGDEEEAAPAVADAGILALEPGRMVNTVFRAFAGFMRVFEWIFDHGDRDLSYRRCSCSN</sequence>
<proteinExistence type="predicted"/>
<accession>A0ABU0PF45</accession>
<dbReference type="Proteomes" id="UP001236806">
    <property type="component" value="Unassembled WGS sequence"/>
</dbReference>
<reference evidence="1 2" key="1">
    <citation type="submission" date="2023-07" db="EMBL/GenBank/DDBJ databases">
        <title>Comparative genomics of wheat-associated soil bacteria to identify genetic determinants of phenazine resistance.</title>
        <authorList>
            <person name="Mouncey N."/>
        </authorList>
    </citation>
    <scope>NUCLEOTIDE SEQUENCE [LARGE SCALE GENOMIC DNA]</scope>
    <source>
        <strain evidence="1 2">W1I3</strain>
    </source>
</reference>
<comment type="caution">
    <text evidence="1">The sequence shown here is derived from an EMBL/GenBank/DDBJ whole genome shotgun (WGS) entry which is preliminary data.</text>
</comment>
<keyword evidence="2" id="KW-1185">Reference proteome</keyword>
<dbReference type="RefSeq" id="WP_306633109.1">
    <property type="nucleotide sequence ID" value="NZ_JAUSXB010000001.1"/>
</dbReference>
<dbReference type="EMBL" id="JAUSXB010000001">
    <property type="protein sequence ID" value="MDQ0672584.1"/>
    <property type="molecule type" value="Genomic_DNA"/>
</dbReference>
<protein>
    <submittedName>
        <fullName evidence="1">Uncharacterized protein</fullName>
    </submittedName>
</protein>
<organism evidence="1 2">
    <name type="scientific">Pseudarthrobacter siccitolerans</name>
    <dbReference type="NCBI Taxonomy" id="861266"/>
    <lineage>
        <taxon>Bacteria</taxon>
        <taxon>Bacillati</taxon>
        <taxon>Actinomycetota</taxon>
        <taxon>Actinomycetes</taxon>
        <taxon>Micrococcales</taxon>
        <taxon>Micrococcaceae</taxon>
        <taxon>Pseudarthrobacter</taxon>
    </lineage>
</organism>
<evidence type="ECO:0000313" key="1">
    <source>
        <dbReference type="EMBL" id="MDQ0672584.1"/>
    </source>
</evidence>
<name>A0ABU0PF45_9MICC</name>